<feature type="binding site" evidence="6">
    <location>
        <position position="269"/>
    </location>
    <ligand>
        <name>Mg(2+)</name>
        <dbReference type="ChEBI" id="CHEBI:18420"/>
    </ligand>
</feature>
<comment type="similarity">
    <text evidence="6">Belongs to the Caudovirales PurZ family.</text>
</comment>
<keyword evidence="2 6" id="KW-0479">Metal-binding</keyword>
<dbReference type="SMART" id="SM00788">
    <property type="entry name" value="Adenylsucc_synt"/>
    <property type="match status" value="1"/>
</dbReference>
<keyword evidence="3 6" id="KW-0547">Nucleotide-binding</keyword>
<feature type="binding site" evidence="6">
    <location>
        <position position="192"/>
    </location>
    <ligand>
        <name>ATP</name>
        <dbReference type="ChEBI" id="CHEBI:30616"/>
    </ligand>
</feature>
<evidence type="ECO:0000313" key="7">
    <source>
        <dbReference type="EMBL" id="AZF98670.1"/>
    </source>
</evidence>
<comment type="caution">
    <text evidence="6">Lacks conserved residue(s) required for the propagation of feature annotation.</text>
</comment>
<feature type="binding site" evidence="6">
    <location>
        <position position="130"/>
    </location>
    <ligand>
        <name>dGMP</name>
        <dbReference type="ChEBI" id="CHEBI:57673"/>
    </ligand>
</feature>
<dbReference type="EC" id="6.3.4.25" evidence="6"/>
<feature type="binding site" evidence="6">
    <location>
        <position position="269"/>
    </location>
    <ligand>
        <name>L-aspartate</name>
        <dbReference type="ChEBI" id="CHEBI:29991"/>
    </ligand>
</feature>
<dbReference type="GO" id="GO:0000287">
    <property type="term" value="F:magnesium ion binding"/>
    <property type="evidence" value="ECO:0007669"/>
    <property type="project" value="UniProtKB-UniRule"/>
</dbReference>
<name>A0A3G8FWA7_9CAUD</name>
<evidence type="ECO:0000256" key="6">
    <source>
        <dbReference type="HAMAP-Rule" id="MF_04166"/>
    </source>
</evidence>
<evidence type="ECO:0000256" key="1">
    <source>
        <dbReference type="ARBA" id="ARBA00022598"/>
    </source>
</evidence>
<dbReference type="GO" id="GO:0005524">
    <property type="term" value="F:ATP binding"/>
    <property type="evidence" value="ECO:0007669"/>
    <property type="project" value="UniProtKB-UniRule"/>
</dbReference>
<dbReference type="InterPro" id="IPR001114">
    <property type="entry name" value="Adenylosuccinate_synthetase"/>
</dbReference>
<protein>
    <recommendedName>
        <fullName evidence="6">N6-succino-2-amino-2'-deoxyadenylate synthase</fullName>
        <ecNumber evidence="6">6.3.4.25</ecNumber>
    </recommendedName>
    <alternativeName>
        <fullName evidence="6">2-amino-2'-deoxyadenylo-succinate synthase</fullName>
    </alternativeName>
    <alternativeName>
        <fullName evidence="6">PurZ</fullName>
    </alternativeName>
</protein>
<comment type="function">
    <text evidence="6">Involved in the synthesis of the atypical nucleotide dZTP (2-amino-2'-deoxyadenosine-5'-triphosphate). Catalyzes the condensation of aspartate with deoxyguanylate into dSMP (N6-succino-2-amino-2'-deoxyadenylate), which undergoes defumarylation and phosphorylation respectively by host PurB and guanylate/nucleoside diphosphate kinases to give dZTP. dZTP is integrated into the viral genome instead of adenine by the viral DNA polymerase. This Z-base probably completely replaces adenosine and forms a triple bond to the opposite T-base. The resulting non-standard viral DNA is called Z-genome. The chemically modified DNA is probably harder for the host bacteria to digest with nucleases or restriction enzymes.</text>
</comment>
<comment type="catalytic activity">
    <reaction evidence="6">
        <text>dGMP + L-aspartate + ATP = (2S)-2-amino-2'-deoxyadenylo-succinate + ADP + phosphate + 2 H(+)</text>
        <dbReference type="Rhea" id="RHEA:67628"/>
        <dbReference type="ChEBI" id="CHEBI:15378"/>
        <dbReference type="ChEBI" id="CHEBI:29991"/>
        <dbReference type="ChEBI" id="CHEBI:30616"/>
        <dbReference type="ChEBI" id="CHEBI:43474"/>
        <dbReference type="ChEBI" id="CHEBI:57673"/>
        <dbReference type="ChEBI" id="CHEBI:172924"/>
        <dbReference type="ChEBI" id="CHEBI:456216"/>
        <dbReference type="EC" id="6.3.4.25"/>
    </reaction>
</comment>
<feature type="binding site" evidence="6">
    <location>
        <position position="275"/>
    </location>
    <ligand>
        <name>L-aspartate</name>
        <dbReference type="ChEBI" id="CHEBI:29991"/>
    </ligand>
</feature>
<keyword evidence="5 6" id="KW-0460">Magnesium</keyword>
<proteinExistence type="inferred from homology"/>
<dbReference type="HAMAP" id="MF_04166">
    <property type="entry name" value="Phage_PURZ"/>
    <property type="match status" value="1"/>
</dbReference>
<feature type="binding site" evidence="6">
    <location>
        <position position="46"/>
    </location>
    <ligand>
        <name>ATP</name>
        <dbReference type="ChEBI" id="CHEBI:30616"/>
    </ligand>
</feature>
<dbReference type="HAMAP" id="MF_00011">
    <property type="entry name" value="Adenylosucc_synth"/>
    <property type="match status" value="1"/>
</dbReference>
<dbReference type="EMBL" id="MK112526">
    <property type="protein sequence ID" value="AZF98670.1"/>
    <property type="molecule type" value="Genomic_DNA"/>
</dbReference>
<dbReference type="SUPFAM" id="SSF52540">
    <property type="entry name" value="P-loop containing nucleoside triphosphate hydrolases"/>
    <property type="match status" value="1"/>
</dbReference>
<comment type="cofactor">
    <cofactor evidence="6">
        <name>Mg(2+)</name>
        <dbReference type="ChEBI" id="CHEBI:18420"/>
    </cofactor>
</comment>
<dbReference type="Gene3D" id="3.40.440.10">
    <property type="entry name" value="Adenylosuccinate Synthetase, subunit A, domain 1"/>
    <property type="match status" value="2"/>
</dbReference>
<organism evidence="7 8">
    <name type="scientific">Arthrobacter phage Aledel</name>
    <dbReference type="NCBI Taxonomy" id="2488951"/>
    <lineage>
        <taxon>Viruses</taxon>
        <taxon>Duplodnaviria</taxon>
        <taxon>Heunggongvirae</taxon>
        <taxon>Uroviricota</taxon>
        <taxon>Caudoviricetes</taxon>
        <taxon>Korravirus</taxon>
        <taxon>Korravirus hunterdalle</taxon>
    </lineage>
</organism>
<dbReference type="GO" id="GO:0004019">
    <property type="term" value="F:adenylosuccinate synthase activity"/>
    <property type="evidence" value="ECO:0007669"/>
    <property type="project" value="InterPro"/>
</dbReference>
<feature type="binding site" evidence="6">
    <location>
        <position position="14"/>
    </location>
    <ligand>
        <name>dGMP</name>
        <dbReference type="ChEBI" id="CHEBI:57673"/>
    </ligand>
</feature>
<keyword evidence="4 6" id="KW-0658">Purine biosynthesis</keyword>
<comment type="pathway">
    <text evidence="6">Purine metabolism.</text>
</comment>
<feature type="binding site" evidence="6">
    <location>
        <position position="18"/>
    </location>
    <ligand>
        <name>ATP</name>
        <dbReference type="ChEBI" id="CHEBI:30616"/>
    </ligand>
</feature>
<dbReference type="PANTHER" id="PTHR11846:SF0">
    <property type="entry name" value="ADENYLOSUCCINATE SYNTHETASE"/>
    <property type="match status" value="1"/>
</dbReference>
<feature type="binding site" evidence="6">
    <location>
        <position position="359"/>
    </location>
    <ligand>
        <name>ATP</name>
        <dbReference type="ChEBI" id="CHEBI:30616"/>
    </ligand>
</feature>
<dbReference type="NCBIfam" id="NF038379">
    <property type="entry name" value="amino_Aden_PurZ"/>
    <property type="match status" value="1"/>
</dbReference>
<feature type="binding site" evidence="6">
    <location>
        <position position="14"/>
    </location>
    <ligand>
        <name>ATP</name>
        <dbReference type="ChEBI" id="CHEBI:30616"/>
    </ligand>
</feature>
<dbReference type="Pfam" id="PF00709">
    <property type="entry name" value="Adenylsucc_synt"/>
    <property type="match status" value="2"/>
</dbReference>
<feature type="binding site" evidence="6">
    <location>
        <position position="14"/>
    </location>
    <ligand>
        <name>Mg(2+)</name>
        <dbReference type="ChEBI" id="CHEBI:18420"/>
    </ligand>
</feature>
<evidence type="ECO:0000256" key="4">
    <source>
        <dbReference type="ARBA" id="ARBA00022755"/>
    </source>
</evidence>
<evidence type="ECO:0000313" key="8">
    <source>
        <dbReference type="Proteomes" id="UP000275684"/>
    </source>
</evidence>
<feature type="binding site" evidence="6">
    <location>
        <position position="270"/>
    </location>
    <ligand>
        <name>L-aspartate</name>
        <dbReference type="ChEBI" id="CHEBI:29991"/>
    </ligand>
</feature>
<reference evidence="7 8" key="1">
    <citation type="submission" date="2018-10" db="EMBL/GenBank/DDBJ databases">
        <authorList>
            <person name="Aull H.G."/>
            <person name="Zack K."/>
            <person name="Garlena R.A."/>
            <person name="Russell D.A."/>
            <person name="Pope W.H."/>
            <person name="Jacobs-Sera D."/>
            <person name="Hatfull G.F."/>
        </authorList>
    </citation>
    <scope>NUCLEOTIDE SEQUENCE [LARGE SCALE GENOMIC DNA]</scope>
</reference>
<accession>A0A3G8FWA7</accession>
<feature type="binding site" evidence="6">
    <location>
        <position position="46"/>
    </location>
    <ligand>
        <name>Mg(2+)</name>
        <dbReference type="ChEBI" id="CHEBI:18420"/>
    </ligand>
</feature>
<feature type="binding site" evidence="6">
    <location>
        <position position="145"/>
    </location>
    <ligand>
        <name>dGMP</name>
        <dbReference type="ChEBI" id="CHEBI:57673"/>
    </ligand>
</feature>
<dbReference type="InterPro" id="IPR046383">
    <property type="entry name" value="Phage_PurZ"/>
</dbReference>
<dbReference type="GO" id="GO:0044208">
    <property type="term" value="P:'de novo' AMP biosynthetic process"/>
    <property type="evidence" value="ECO:0007669"/>
    <property type="project" value="TreeGrafter"/>
</dbReference>
<keyword evidence="6" id="KW-0067">ATP-binding</keyword>
<feature type="binding site" evidence="6">
    <location>
        <position position="131"/>
    </location>
    <ligand>
        <name>dGMP</name>
        <dbReference type="ChEBI" id="CHEBI:57673"/>
    </ligand>
</feature>
<dbReference type="InterPro" id="IPR042109">
    <property type="entry name" value="Adenylosuccinate_synth_dom1"/>
</dbReference>
<evidence type="ECO:0000256" key="2">
    <source>
        <dbReference type="ARBA" id="ARBA00022723"/>
    </source>
</evidence>
<feature type="binding site" evidence="6">
    <location>
        <position position="44"/>
    </location>
    <ligand>
        <name>dGMP</name>
        <dbReference type="ChEBI" id="CHEBI:57673"/>
    </ligand>
</feature>
<gene>
    <name evidence="7" type="primary">46</name>
    <name evidence="6" type="synonym">purZ</name>
    <name evidence="7" type="ORF">SEA_ALEDEL_46</name>
</gene>
<sequence>MSNVMVVVGGQYGSEAKGHATAQLVKIATRQGRQVVNVRVAGPNAGHTVYDDEGVKFAFRQVPVGAVVEPIVSVIAAGSEIDFPVLLEEIHAALDEGHILDLKVDQNATLIEYHHKMQEQEGKMVENIGSTAKGIGAARAERIWRKARRLQDVPEAVALLRQLPGVSVVDTVDYLHRVASERNVNIVVEGTQGYGLGVHTAAYPQTTSSDCRAIDFLAMAGISPWHAGIDKVQVLIACRVYPIRVAGNSGPMKNETTWEALGLPEERTTVTQKVRRVGDWDGELVAEAFRANGGVVIPEDDVEALLWQGVTGGPRVAVALTMLDQVIPEIAGLESFDDCDEVVLQKVEEWINKVYAETGAIVTMVTTSPKTAVLLGV</sequence>
<dbReference type="GO" id="GO:0046040">
    <property type="term" value="P:IMP metabolic process"/>
    <property type="evidence" value="ECO:0007669"/>
    <property type="project" value="TreeGrafter"/>
</dbReference>
<dbReference type="Proteomes" id="UP000275684">
    <property type="component" value="Segment"/>
</dbReference>
<keyword evidence="1 6" id="KW-0436">Ligase</keyword>
<feature type="active site" description="Proton acceptor" evidence="6">
    <location>
        <position position="14"/>
    </location>
</feature>
<feature type="binding site" evidence="6">
    <location>
        <position position="48"/>
    </location>
    <ligand>
        <name>ATP</name>
        <dbReference type="ChEBI" id="CHEBI:30616"/>
    </ligand>
</feature>
<dbReference type="InterPro" id="IPR027417">
    <property type="entry name" value="P-loop_NTPase"/>
</dbReference>
<feature type="binding site" evidence="6">
    <location>
        <position position="207"/>
    </location>
    <ligand>
        <name>dGMP</name>
        <dbReference type="ChEBI" id="CHEBI:57673"/>
    </ligand>
</feature>
<evidence type="ECO:0000256" key="3">
    <source>
        <dbReference type="ARBA" id="ARBA00022741"/>
    </source>
</evidence>
<feature type="binding site" evidence="6">
    <location>
        <position position="47"/>
    </location>
    <ligand>
        <name>ATP</name>
        <dbReference type="ChEBI" id="CHEBI:30616"/>
    </ligand>
</feature>
<evidence type="ECO:0000256" key="5">
    <source>
        <dbReference type="ARBA" id="ARBA00022842"/>
    </source>
</evidence>
<feature type="binding site" evidence="6">
    <location>
        <position position="17"/>
    </location>
    <ligand>
        <name>ATP</name>
        <dbReference type="ChEBI" id="CHEBI:30616"/>
    </ligand>
</feature>
<dbReference type="PANTHER" id="PTHR11846">
    <property type="entry name" value="ADENYLOSUCCINATE SYNTHETASE"/>
    <property type="match status" value="1"/>
</dbReference>